<accession>A0ABR2IYZ9</accession>
<evidence type="ECO:0000256" key="1">
    <source>
        <dbReference type="ARBA" id="ARBA00007756"/>
    </source>
</evidence>
<keyword evidence="3" id="KW-0342">GTP-binding</keyword>
<dbReference type="PANTHER" id="PTHR11259">
    <property type="entry name" value="RAS-RELATED GTP BINDING RAG/GTR YEAST"/>
    <property type="match status" value="1"/>
</dbReference>
<evidence type="ECO:0000256" key="3">
    <source>
        <dbReference type="ARBA" id="ARBA00023134"/>
    </source>
</evidence>
<dbReference type="PANTHER" id="PTHR11259:SF2">
    <property type="entry name" value="GH16429P"/>
    <property type="match status" value="1"/>
</dbReference>
<reference evidence="4 5" key="1">
    <citation type="submission" date="2024-04" db="EMBL/GenBank/DDBJ databases">
        <title>Tritrichomonas musculus Genome.</title>
        <authorList>
            <person name="Alves-Ferreira E."/>
            <person name="Grigg M."/>
            <person name="Lorenzi H."/>
            <person name="Galac M."/>
        </authorList>
    </citation>
    <scope>NUCLEOTIDE SEQUENCE [LARGE SCALE GENOMIC DNA]</scope>
    <source>
        <strain evidence="4 5">EAF2021</strain>
    </source>
</reference>
<name>A0ABR2IYZ9_9EUKA</name>
<dbReference type="CDD" id="cd00882">
    <property type="entry name" value="Ras_like_GTPase"/>
    <property type="match status" value="1"/>
</dbReference>
<organism evidence="4 5">
    <name type="scientific">Tritrichomonas musculus</name>
    <dbReference type="NCBI Taxonomy" id="1915356"/>
    <lineage>
        <taxon>Eukaryota</taxon>
        <taxon>Metamonada</taxon>
        <taxon>Parabasalia</taxon>
        <taxon>Tritrichomonadida</taxon>
        <taxon>Tritrichomonadidae</taxon>
        <taxon>Tritrichomonas</taxon>
    </lineage>
</organism>
<dbReference type="Pfam" id="PF04670">
    <property type="entry name" value="Gtr1_RagA"/>
    <property type="match status" value="1"/>
</dbReference>
<dbReference type="SUPFAM" id="SSF52540">
    <property type="entry name" value="P-loop containing nucleoside triphosphate hydrolases"/>
    <property type="match status" value="1"/>
</dbReference>
<dbReference type="InterPro" id="IPR027417">
    <property type="entry name" value="P-loop_NTPase"/>
</dbReference>
<proteinExistence type="inferred from homology"/>
<comment type="caution">
    <text evidence="4">The sequence shown here is derived from an EMBL/GenBank/DDBJ whole genome shotgun (WGS) entry which is preliminary data.</text>
</comment>
<comment type="similarity">
    <text evidence="1">Belongs to the GTR/RAG GTP-binding protein family.</text>
</comment>
<evidence type="ECO:0000256" key="2">
    <source>
        <dbReference type="ARBA" id="ARBA00022741"/>
    </source>
</evidence>
<evidence type="ECO:0000313" key="5">
    <source>
        <dbReference type="Proteomes" id="UP001470230"/>
    </source>
</evidence>
<dbReference type="EMBL" id="JAPFFF010000014">
    <property type="protein sequence ID" value="KAK8870536.1"/>
    <property type="molecule type" value="Genomic_DNA"/>
</dbReference>
<dbReference type="Proteomes" id="UP001470230">
    <property type="component" value="Unassembled WGS sequence"/>
</dbReference>
<keyword evidence="5" id="KW-1185">Reference proteome</keyword>
<protein>
    <submittedName>
        <fullName evidence="4">Uncharacterized protein</fullName>
    </submittedName>
</protein>
<evidence type="ECO:0000313" key="4">
    <source>
        <dbReference type="EMBL" id="KAK8870536.1"/>
    </source>
</evidence>
<sequence>MSYLADVLRNFNAHFAEENASMVSFPNCTEVGSIVFIGEQGCGKHSILGQLIERFKPIPGSSYVEEDMNAELRNVIFNIPIISCPSDFSQLPNPQSFFENCQIIILIIDCTSKLPIDLINSISTISEQLKPQPTVHVFLNKTDILNSYTSENVLSSQSQQIQNILPDSKIHRTSINNGTALFEISLCIESIIPKQKEIKEAMQQFASSLELSNIFLIDLQSSAFMLSSGDSRITPEQFLMCQDGVKMFVNLANIMDSRSAQPIASVELKDGTFLHFFWSTYDVILVGISDKRVPSATSKNNVIALLHSIRNILKD</sequence>
<gene>
    <name evidence="4" type="ORF">M9Y10_008421</name>
</gene>
<dbReference type="Gene3D" id="3.40.50.300">
    <property type="entry name" value="P-loop containing nucleotide triphosphate hydrolases"/>
    <property type="match status" value="1"/>
</dbReference>
<keyword evidence="2" id="KW-0547">Nucleotide-binding</keyword>
<dbReference type="InterPro" id="IPR006762">
    <property type="entry name" value="Gtr1_RagA"/>
</dbReference>